<feature type="compositionally biased region" description="Polar residues" evidence="1">
    <location>
        <begin position="27"/>
        <end position="40"/>
    </location>
</feature>
<evidence type="ECO:0000313" key="2">
    <source>
        <dbReference type="EMBL" id="AEV71027.1"/>
    </source>
</evidence>
<organism evidence="2 3">
    <name type="scientific">Mycolicibacterium rhodesiae (strain NBB3)</name>
    <name type="common">Mycobacterium rhodesiae</name>
    <dbReference type="NCBI Taxonomy" id="710685"/>
    <lineage>
        <taxon>Bacteria</taxon>
        <taxon>Bacillati</taxon>
        <taxon>Actinomycetota</taxon>
        <taxon>Actinomycetes</taxon>
        <taxon>Mycobacteriales</taxon>
        <taxon>Mycobacteriaceae</taxon>
        <taxon>Mycolicibacterium</taxon>
    </lineage>
</organism>
<dbReference type="AlphaFoldDB" id="G8RK02"/>
<protein>
    <recommendedName>
        <fullName evidence="4">Alanine, arginine and proline rich protein</fullName>
    </recommendedName>
</protein>
<gene>
    <name evidence="2" type="ordered locus">MycrhN_0387</name>
</gene>
<feature type="region of interest" description="Disordered" evidence="1">
    <location>
        <begin position="1"/>
        <end position="40"/>
    </location>
</feature>
<dbReference type="InterPro" id="IPR045596">
    <property type="entry name" value="DUF6459"/>
</dbReference>
<evidence type="ECO:0008006" key="4">
    <source>
        <dbReference type="Google" id="ProtNLM"/>
    </source>
</evidence>
<dbReference type="KEGG" id="mrh:MycrhN_0387"/>
<keyword evidence="3" id="KW-1185">Reference proteome</keyword>
<dbReference type="HOGENOM" id="CLU_126518_0_0_11"/>
<evidence type="ECO:0000256" key="1">
    <source>
        <dbReference type="SAM" id="MobiDB-lite"/>
    </source>
</evidence>
<feature type="compositionally biased region" description="Polar residues" evidence="1">
    <location>
        <begin position="1"/>
        <end position="14"/>
    </location>
</feature>
<reference evidence="2 3" key="1">
    <citation type="submission" date="2011-12" db="EMBL/GenBank/DDBJ databases">
        <title>Complete sequence of Mycobacterium rhodesiae NBB3.</title>
        <authorList>
            <consortium name="US DOE Joint Genome Institute"/>
            <person name="Lucas S."/>
            <person name="Han J."/>
            <person name="Lapidus A."/>
            <person name="Cheng J.-F."/>
            <person name="Goodwin L."/>
            <person name="Pitluck S."/>
            <person name="Peters L."/>
            <person name="Mikhailova N."/>
            <person name="Gu W."/>
            <person name="Detter J.C."/>
            <person name="Han C."/>
            <person name="Tapia R."/>
            <person name="Land M."/>
            <person name="Hauser L."/>
            <person name="Kyrpides N."/>
            <person name="Ivanova N."/>
            <person name="Pagani I."/>
            <person name="Mattes T."/>
            <person name="Holmes A."/>
            <person name="Rutledge P."/>
            <person name="Paulsen I."/>
            <person name="Coleman N."/>
            <person name="Woyke T."/>
        </authorList>
    </citation>
    <scope>NUCLEOTIDE SEQUENCE [LARGE SCALE GENOMIC DNA]</scope>
    <source>
        <strain evidence="2 3">NBB3</strain>
    </source>
</reference>
<sequence>MNRSATLRQMTVPSPSIAGEHPMPASRTHTPGTPHTHAQTRTPLVSPVVDYEPPLVGMGVCRAAPALRRRAARPSGRVRRAGSQHVREADAPPDAVAFTDAALRRVLEVIDRRRPVAQLRPLLAPALIDTVIELSRTSDTRAARTKGMRTVAKLCRMRLRMVDGTEDAAAEVFGTYTSGPRVRAFAARIELSGDRWRIVALQIG</sequence>
<evidence type="ECO:0000313" key="3">
    <source>
        <dbReference type="Proteomes" id="UP000005442"/>
    </source>
</evidence>
<dbReference type="STRING" id="710685.MycrhN_0387"/>
<dbReference type="Pfam" id="PF20060">
    <property type="entry name" value="DUF6459"/>
    <property type="match status" value="1"/>
</dbReference>
<dbReference type="PATRIC" id="fig|710685.3.peg.392"/>
<dbReference type="EMBL" id="CP003169">
    <property type="protein sequence ID" value="AEV71027.1"/>
    <property type="molecule type" value="Genomic_DNA"/>
</dbReference>
<proteinExistence type="predicted"/>
<name>G8RK02_MYCRN</name>
<accession>G8RK02</accession>
<dbReference type="eggNOG" id="ENOG50332RH">
    <property type="taxonomic scope" value="Bacteria"/>
</dbReference>
<dbReference type="Proteomes" id="UP000005442">
    <property type="component" value="Chromosome"/>
</dbReference>